<keyword evidence="1" id="KW-0812">Transmembrane</keyword>
<gene>
    <name evidence="3" type="ORF">ACD661_08025</name>
</gene>
<evidence type="ECO:0000259" key="2">
    <source>
        <dbReference type="Pfam" id="PF12158"/>
    </source>
</evidence>
<dbReference type="InterPro" id="IPR021994">
    <property type="entry name" value="DUF3592"/>
</dbReference>
<dbReference type="Pfam" id="PF12158">
    <property type="entry name" value="DUF3592"/>
    <property type="match status" value="1"/>
</dbReference>
<keyword evidence="1" id="KW-0472">Membrane</keyword>
<keyword evidence="1" id="KW-1133">Transmembrane helix</keyword>
<keyword evidence="4" id="KW-1185">Reference proteome</keyword>
<sequence>MTWLTVWRWLLDLGWLVGLLSIFIHFWRERQSLVKAKNWLKAKGHVTRCEWTQAGHSVWPKIEYTYQVHEKDLVGEYLFLDTAHNTPNSKYARGIAYKAAVAFKEEEEIDIYYNPNHPEQSALDVTVPKKLNVILILIGILIGLQLGIIVWHCFH</sequence>
<evidence type="ECO:0000313" key="3">
    <source>
        <dbReference type="EMBL" id="MFJ1268497.1"/>
    </source>
</evidence>
<accession>A0ABW8D723</accession>
<dbReference type="EMBL" id="JBGORX010000002">
    <property type="protein sequence ID" value="MFJ1268497.1"/>
    <property type="molecule type" value="Genomic_DNA"/>
</dbReference>
<protein>
    <submittedName>
        <fullName evidence="3">DUF3592 domain-containing protein</fullName>
    </submittedName>
</protein>
<evidence type="ECO:0000256" key="1">
    <source>
        <dbReference type="SAM" id="Phobius"/>
    </source>
</evidence>
<evidence type="ECO:0000313" key="4">
    <source>
        <dbReference type="Proteomes" id="UP001615550"/>
    </source>
</evidence>
<reference evidence="3 4" key="1">
    <citation type="submission" date="2024-08" db="EMBL/GenBank/DDBJ databases">
        <title>Draft Genome Sequence of Legionella lytica strain DSB2004, Isolated From a Fire Sprinkler System.</title>
        <authorList>
            <person name="Everhart A.D."/>
            <person name="Kidane D.T."/>
            <person name="Farone A.L."/>
            <person name="Farone M.B."/>
        </authorList>
    </citation>
    <scope>NUCLEOTIDE SEQUENCE [LARGE SCALE GENOMIC DNA]</scope>
    <source>
        <strain evidence="3 4">DSB2004</strain>
    </source>
</reference>
<feature type="domain" description="DUF3592" evidence="2">
    <location>
        <begin position="54"/>
        <end position="125"/>
    </location>
</feature>
<feature type="transmembrane region" description="Helical" evidence="1">
    <location>
        <begin position="6"/>
        <end position="27"/>
    </location>
</feature>
<name>A0ABW8D723_9GAMM</name>
<dbReference type="Proteomes" id="UP001615550">
    <property type="component" value="Unassembled WGS sequence"/>
</dbReference>
<feature type="transmembrane region" description="Helical" evidence="1">
    <location>
        <begin position="131"/>
        <end position="151"/>
    </location>
</feature>
<comment type="caution">
    <text evidence="3">The sequence shown here is derived from an EMBL/GenBank/DDBJ whole genome shotgun (WGS) entry which is preliminary data.</text>
</comment>
<proteinExistence type="predicted"/>
<dbReference type="RefSeq" id="WP_400187344.1">
    <property type="nucleotide sequence ID" value="NZ_JBGORX010000002.1"/>
</dbReference>
<organism evidence="3 4">
    <name type="scientific">Legionella lytica</name>
    <dbReference type="NCBI Taxonomy" id="96232"/>
    <lineage>
        <taxon>Bacteria</taxon>
        <taxon>Pseudomonadati</taxon>
        <taxon>Pseudomonadota</taxon>
        <taxon>Gammaproteobacteria</taxon>
        <taxon>Legionellales</taxon>
        <taxon>Legionellaceae</taxon>
        <taxon>Legionella</taxon>
    </lineage>
</organism>